<sequence length="50" mass="5899">SKSRLIEDIFLVNRAEFYHRASIPLFNEGQEDLEPIPSLQKRNSNKKLQQ</sequence>
<protein>
    <submittedName>
        <fullName evidence="1">Uncharacterized protein</fullName>
    </submittedName>
</protein>
<name>A0A7T8JU63_CALRO</name>
<reference evidence="2" key="1">
    <citation type="submission" date="2021-01" db="EMBL/GenBank/DDBJ databases">
        <title>Caligus Genome Assembly.</title>
        <authorList>
            <person name="Gallardo-Escarate C."/>
        </authorList>
    </citation>
    <scope>NUCLEOTIDE SEQUENCE [LARGE SCALE GENOMIC DNA]</scope>
</reference>
<accession>A0A7T8JU63</accession>
<dbReference type="EMBL" id="CP045908">
    <property type="protein sequence ID" value="QQP32978.1"/>
    <property type="molecule type" value="Genomic_DNA"/>
</dbReference>
<feature type="non-terminal residue" evidence="1">
    <location>
        <position position="1"/>
    </location>
</feature>
<gene>
    <name evidence="1" type="ORF">FKW44_024184</name>
</gene>
<keyword evidence="2" id="KW-1185">Reference proteome</keyword>
<dbReference type="Proteomes" id="UP000595437">
    <property type="component" value="Chromosome 19"/>
</dbReference>
<proteinExistence type="predicted"/>
<evidence type="ECO:0000313" key="2">
    <source>
        <dbReference type="Proteomes" id="UP000595437"/>
    </source>
</evidence>
<organism evidence="1 2">
    <name type="scientific">Caligus rogercresseyi</name>
    <name type="common">Sea louse</name>
    <dbReference type="NCBI Taxonomy" id="217165"/>
    <lineage>
        <taxon>Eukaryota</taxon>
        <taxon>Metazoa</taxon>
        <taxon>Ecdysozoa</taxon>
        <taxon>Arthropoda</taxon>
        <taxon>Crustacea</taxon>
        <taxon>Multicrustacea</taxon>
        <taxon>Hexanauplia</taxon>
        <taxon>Copepoda</taxon>
        <taxon>Siphonostomatoida</taxon>
        <taxon>Caligidae</taxon>
        <taxon>Caligus</taxon>
    </lineage>
</organism>
<evidence type="ECO:0000313" key="1">
    <source>
        <dbReference type="EMBL" id="QQP32978.1"/>
    </source>
</evidence>
<feature type="non-terminal residue" evidence="1">
    <location>
        <position position="50"/>
    </location>
</feature>
<dbReference type="AlphaFoldDB" id="A0A7T8JU63"/>